<name>A0A7S3S6J4_EMIHU</name>
<evidence type="ECO:0000256" key="6">
    <source>
        <dbReference type="SAM" id="MobiDB-lite"/>
    </source>
</evidence>
<feature type="disulfide bond" evidence="5">
    <location>
        <begin position="940"/>
        <end position="949"/>
    </location>
</feature>
<keyword evidence="4 5" id="KW-1015">Disulfide bond</keyword>
<feature type="compositionally biased region" description="Basic and acidic residues" evidence="6">
    <location>
        <begin position="463"/>
        <end position="474"/>
    </location>
</feature>
<dbReference type="SUPFAM" id="SSF49854">
    <property type="entry name" value="Spermadhesin, CUB domain"/>
    <property type="match status" value="1"/>
</dbReference>
<dbReference type="SUPFAM" id="SSF53850">
    <property type="entry name" value="Periplasmic binding protein-like II"/>
    <property type="match status" value="1"/>
</dbReference>
<dbReference type="GO" id="GO:0005509">
    <property type="term" value="F:calcium ion binding"/>
    <property type="evidence" value="ECO:0007669"/>
    <property type="project" value="InterPro"/>
</dbReference>
<feature type="compositionally biased region" description="Pro residues" evidence="6">
    <location>
        <begin position="69"/>
        <end position="79"/>
    </location>
</feature>
<feature type="compositionally biased region" description="Acidic residues" evidence="6">
    <location>
        <begin position="343"/>
        <end position="356"/>
    </location>
</feature>
<feature type="compositionally biased region" description="Low complexity" evidence="6">
    <location>
        <begin position="2177"/>
        <end position="2198"/>
    </location>
</feature>
<feature type="region of interest" description="Disordered" evidence="6">
    <location>
        <begin position="343"/>
        <end position="516"/>
    </location>
</feature>
<gene>
    <name evidence="10" type="ORF">EHUX00137_LOCUS14485</name>
</gene>
<dbReference type="Gene3D" id="2.60.120.290">
    <property type="entry name" value="Spermadhesin, CUB domain"/>
    <property type="match status" value="1"/>
</dbReference>
<feature type="region of interest" description="Disordered" evidence="6">
    <location>
        <begin position="1919"/>
        <end position="1985"/>
    </location>
</feature>
<reference evidence="10" key="1">
    <citation type="submission" date="2021-01" db="EMBL/GenBank/DDBJ databases">
        <authorList>
            <person name="Corre E."/>
            <person name="Pelletier E."/>
            <person name="Niang G."/>
            <person name="Scheremetjew M."/>
            <person name="Finn R."/>
            <person name="Kale V."/>
            <person name="Holt S."/>
            <person name="Cochrane G."/>
            <person name="Meng A."/>
            <person name="Brown T."/>
            <person name="Cohen L."/>
        </authorList>
    </citation>
    <scope>NUCLEOTIDE SEQUENCE</scope>
    <source>
        <strain evidence="10">379</strain>
    </source>
</reference>
<evidence type="ECO:0000259" key="9">
    <source>
        <dbReference type="PROSITE" id="PS50026"/>
    </source>
</evidence>
<dbReference type="InterPro" id="IPR035914">
    <property type="entry name" value="Sperma_CUB_dom_sf"/>
</dbReference>
<feature type="domain" description="CUB" evidence="8">
    <location>
        <begin position="954"/>
        <end position="1071"/>
    </location>
</feature>
<feature type="compositionally biased region" description="Acidic residues" evidence="6">
    <location>
        <begin position="364"/>
        <end position="385"/>
    </location>
</feature>
<feature type="compositionally biased region" description="Gly residues" evidence="6">
    <location>
        <begin position="2102"/>
        <end position="2114"/>
    </location>
</feature>
<comment type="subcellular location">
    <subcellularLocation>
        <location evidence="1">Periplasm</location>
    </subcellularLocation>
</comment>
<evidence type="ECO:0000313" key="10">
    <source>
        <dbReference type="EMBL" id="CAE0544733.1"/>
    </source>
</evidence>
<evidence type="ECO:0000256" key="3">
    <source>
        <dbReference type="ARBA" id="ARBA00022729"/>
    </source>
</evidence>
<comment type="similarity">
    <text evidence="2">Belongs to the bacterial solute-binding protein SsuA/TauA family.</text>
</comment>
<feature type="region of interest" description="Disordered" evidence="6">
    <location>
        <begin position="57"/>
        <end position="83"/>
    </location>
</feature>
<feature type="chain" id="PRO_5031018459" description="CUB domain-containing protein" evidence="7">
    <location>
        <begin position="23"/>
        <end position="2266"/>
    </location>
</feature>
<evidence type="ECO:0000256" key="2">
    <source>
        <dbReference type="ARBA" id="ARBA00010742"/>
    </source>
</evidence>
<accession>A0A7S3S6J4</accession>
<dbReference type="EMBL" id="HBIR01019158">
    <property type="protein sequence ID" value="CAE0544733.1"/>
    <property type="molecule type" value="Transcribed_RNA"/>
</dbReference>
<dbReference type="SMART" id="SM00042">
    <property type="entry name" value="CUB"/>
    <property type="match status" value="1"/>
</dbReference>
<evidence type="ECO:0000256" key="5">
    <source>
        <dbReference type="PROSITE-ProRule" id="PRU00076"/>
    </source>
</evidence>
<dbReference type="PROSITE" id="PS50026">
    <property type="entry name" value="EGF_3"/>
    <property type="match status" value="1"/>
</dbReference>
<feature type="domain" description="EGF-like" evidence="9">
    <location>
        <begin position="915"/>
        <end position="950"/>
    </location>
</feature>
<feature type="region of interest" description="Disordered" evidence="6">
    <location>
        <begin position="2146"/>
        <end position="2266"/>
    </location>
</feature>
<dbReference type="CDD" id="cd00041">
    <property type="entry name" value="CUB"/>
    <property type="match status" value="1"/>
</dbReference>
<dbReference type="PROSITE" id="PS01180">
    <property type="entry name" value="CUB"/>
    <property type="match status" value="1"/>
</dbReference>
<sequence>MRLGLLSLLPLCLCRTAVPAVADFPKWASDTADALPSFEELFRALLSEGPAQLFEGQHSSSAHSRVHRPPPPPPLPPPLGNSSTAAQREVLVRIGPFAEPYPYVAACARGWFDWATADVRYRVECSVPRSVGSHALAQLDSGLLDLFLLDSTSLATALARGVGLSLLYINRVVNTDEALVARTVSRTAPQQKDIRSPKDLDGLTVGVPFGSSAHYHLSFLMELFEVQIDLRFLPPDDLLAAWDMGLIDAAWASNPTRSQLQARGGETLVNSGLLAEWGRPTLNGIVGRNAFVDENTAFVARVVRLMAMLDTAWLREEGLTKAAEGLVAADANAVLDADADGLTDAQEGDADADGDGIPDRLESNFDDADSDGIPDDLDTDSDSDGLPDAVEGTGDSDGDGIPDRLESNSVDTDSDGTPDAQDEDSDNDGLPDILDPDWATIAAAGGVDSDGDGLSDVQEGWSDSDRDGVPDRLESNTGDSDGDGTPEFLDPDLHDDGADDFIFDGGEDQVSESASQSYDASANMQQCLREAEAAGEGGSAGFSMVARDSFLASIADAIGLNGSSLPDRRETFAQLDQSRFLTATQQLSCSQLALSDACAFDESAAGALSRAAAFVYEQKAVPTLLPHGRHLLRELRTGHLDERLQLPQTRAFFQAAVRADVLKAGIAPPTPTLGMLRSASPGPLPARDPTAAATGAACSAPTLRVLDEREPSTLTDGSPAAGGVSYPADLRCEWLVLGPAEAARRAAALRSEPEDGLEALAVAVAAAAVETTRHKVDYDHGGVEDVSLVRLSAAAKVGVAAEAAGGAAAVAVSAGAPPQLVELTFPRFFVWQGDRVVVRDAASGDLIATLSGEAKAKDECGVAGCAGYLTWPPLVAPAGFSFVFESDHFDEAVYVPPGAEPSRFSAAGFLASLRLAPGCSTDKSCGPGGVCRPESGLCECGVGRSGADCSYASCLGVRTLHGASGVLASSARALEPRERYVNDAVCGWRLAAGEETGRGRGFLRLSIEYDVEPSFDFVEVYDGSGTQHAQLSGAGGPVLLTIPVDGGAPLIRFTSDGAGRRSGFRASYNFTAAACDTHADCSGRGACVRGLCACEPGTHGLSCDSKYCLAYNPPAGPPAAPPQPSAVLLPPAARTAATPADTGKAVAAAATRVHGSFDAYPSPCTSCRWKLGPPAGADTDAPYRGYLWGANGRPLSAADAVGVRLRWSRFNLESVYVPPYVRTMSAARRDGGEARRGGLDDVARSRREELEAAAQLIALGHGAPNMAGVAAVNAFYAAVDTKDFAALERAVRAPSYLASFGPECAVIGGATHCGEETLDYEGVVSMLRGFDGRADGTIARELATSSDGSMVVNHYNLADGSHGSAVHSVEGGVVTSSFWYQTRSGVPTPMGVPLGALHEGLRWSEGAMVEHASFEAADHLRLLDSNGTARMLLAAERCKVDFDCGRRWQTGSCDNGLCSVRPVVNVRAPLPLNLVAVADRHARKRFDANNDLLAAPDGDAPLEQGVAGEWEVLLRCPVDGADCAQAGGTCSASPAGQAGGILFEESSCLCPAERRDDAASRVVQSFACDCPCTPEQPEDFLTSVAGTLLLVALGLSVFLSALACWGLLRCYRGLQRALIARQKQEEAARDRVHDAILSVVELRHPAAFVAFDRLRTHGALLPHETLRDRGELTILDSHPAFMAFVRDRPTVFCSHQWLAWDSPDPNNVHYPAILAACERLCELEGVPPDELYVWVDYVSIPQANEYLKWNSIGSLGTYASACRYFVVVAPPTVHTDTGMLADEASYARRGWVRLEQWAHLCVGRGLHSMYFADGVVGLTPLGEWRPHSGGAPPDWLADATRVFEGDFTLDEDRLKIVDTVLGLWAMVLSLSRQGDSAAAEVHEVVMRQPRGTVFPPKYFNMLGHDLPTLLAATLDEERTDDSDLGAGSYPGGAWSARSGRLGSPTSGLSTLKRPASGRQLSGPLSGRGYSREYESMRASSGDVPSLRHVSTSELQAVAQEIHASHHPALRLKRGGLAPTRSSLAPAHPPAAVGAQQQWQKLRVTFGVGETPPCRASALQRSENRSRESNGPRYASRGSRNTSSGSLGGRSAQRDPSNEQLSGVGGSNGGNGGSGNYSSSGGSSGGRYYARDTTRVTHLLQDTTRALQAGLARDPGTRSGYDRGISSRGRSLEEGEAASKASDSSPSPEEAPTAGPAPQQGGGAGSPWLGWLRESLSSVEGSSEAASSARDGTEMLENGEALGPDGSSDGLPNRSVRKDCASSLPLL</sequence>
<evidence type="ECO:0000259" key="8">
    <source>
        <dbReference type="PROSITE" id="PS01180"/>
    </source>
</evidence>
<evidence type="ECO:0000256" key="4">
    <source>
        <dbReference type="ARBA" id="ARBA00023157"/>
    </source>
</evidence>
<feature type="compositionally biased region" description="Low complexity" evidence="6">
    <location>
        <begin position="2213"/>
        <end position="2228"/>
    </location>
</feature>
<dbReference type="Gene3D" id="3.40.190.10">
    <property type="entry name" value="Periplasmic binding protein-like II"/>
    <property type="match status" value="1"/>
</dbReference>
<dbReference type="GO" id="GO:0042918">
    <property type="term" value="P:alkanesulfonate transmembrane transport"/>
    <property type="evidence" value="ECO:0007669"/>
    <property type="project" value="TreeGrafter"/>
</dbReference>
<feature type="region of interest" description="Disordered" evidence="6">
    <location>
        <begin position="2018"/>
        <end position="2037"/>
    </location>
</feature>
<dbReference type="Pfam" id="PF00431">
    <property type="entry name" value="CUB"/>
    <property type="match status" value="1"/>
</dbReference>
<dbReference type="InterPro" id="IPR028974">
    <property type="entry name" value="TSP_type-3_rpt"/>
</dbReference>
<comment type="caution">
    <text evidence="5">Lacks conserved residue(s) required for the propagation of feature annotation.</text>
</comment>
<feature type="compositionally biased region" description="Acidic residues" evidence="6">
    <location>
        <begin position="412"/>
        <end position="429"/>
    </location>
</feature>
<proteinExistence type="inferred from homology"/>
<dbReference type="PANTHER" id="PTHR30024">
    <property type="entry name" value="ALIPHATIC SULFONATES-BINDING PROTEIN-RELATED"/>
    <property type="match status" value="1"/>
</dbReference>
<dbReference type="PANTHER" id="PTHR30024:SF47">
    <property type="entry name" value="TAURINE-BINDING PERIPLASMIC PROTEIN"/>
    <property type="match status" value="1"/>
</dbReference>
<keyword evidence="5" id="KW-0245">EGF-like domain</keyword>
<keyword evidence="3 7" id="KW-0732">Signal</keyword>
<dbReference type="InterPro" id="IPR000859">
    <property type="entry name" value="CUB_dom"/>
</dbReference>
<dbReference type="SUPFAM" id="SSF103647">
    <property type="entry name" value="TSP type-3 repeat"/>
    <property type="match status" value="1"/>
</dbReference>
<protein>
    <recommendedName>
        <fullName evidence="11">CUB domain-containing protein</fullName>
    </recommendedName>
</protein>
<dbReference type="PROSITE" id="PS00022">
    <property type="entry name" value="EGF_1"/>
    <property type="match status" value="1"/>
</dbReference>
<feature type="signal peptide" evidence="7">
    <location>
        <begin position="1"/>
        <end position="22"/>
    </location>
</feature>
<feature type="compositionally biased region" description="Acidic residues" evidence="6">
    <location>
        <begin position="497"/>
        <end position="510"/>
    </location>
</feature>
<evidence type="ECO:0000256" key="7">
    <source>
        <dbReference type="SAM" id="SignalP"/>
    </source>
</evidence>
<evidence type="ECO:0008006" key="11">
    <source>
        <dbReference type="Google" id="ProtNLM"/>
    </source>
</evidence>
<organism evidence="10">
    <name type="scientific">Emiliania huxleyi</name>
    <name type="common">Coccolithophore</name>
    <name type="synonym">Pontosphaera huxleyi</name>
    <dbReference type="NCBI Taxonomy" id="2903"/>
    <lineage>
        <taxon>Eukaryota</taxon>
        <taxon>Haptista</taxon>
        <taxon>Haptophyta</taxon>
        <taxon>Prymnesiophyceae</taxon>
        <taxon>Isochrysidales</taxon>
        <taxon>Noelaerhabdaceae</taxon>
        <taxon>Emiliania</taxon>
    </lineage>
</organism>
<feature type="region of interest" description="Disordered" evidence="6">
    <location>
        <begin position="2049"/>
        <end position="2128"/>
    </location>
</feature>
<dbReference type="Gene3D" id="4.10.1080.10">
    <property type="entry name" value="TSP type-3 repeat"/>
    <property type="match status" value="1"/>
</dbReference>
<evidence type="ECO:0000256" key="1">
    <source>
        <dbReference type="ARBA" id="ARBA00004418"/>
    </source>
</evidence>
<dbReference type="InterPro" id="IPR000742">
    <property type="entry name" value="EGF"/>
</dbReference>